<feature type="region of interest" description="Disordered" evidence="1">
    <location>
        <begin position="142"/>
        <end position="165"/>
    </location>
</feature>
<evidence type="ECO:0008006" key="4">
    <source>
        <dbReference type="Google" id="ProtNLM"/>
    </source>
</evidence>
<evidence type="ECO:0000256" key="1">
    <source>
        <dbReference type="SAM" id="MobiDB-lite"/>
    </source>
</evidence>
<protein>
    <recommendedName>
        <fullName evidence="4">Flagellar protein FlgN</fullName>
    </recommendedName>
</protein>
<dbReference type="EMBL" id="JASJEV010000005">
    <property type="protein sequence ID" value="MDJ1158460.1"/>
    <property type="molecule type" value="Genomic_DNA"/>
</dbReference>
<proteinExistence type="predicted"/>
<name>A0ABT7AGG2_9HYPH</name>
<reference evidence="2 3" key="1">
    <citation type="submission" date="2023-05" db="EMBL/GenBank/DDBJ databases">
        <title>Chelatococcus sp. nov., a moderately thermophilic bacterium isolated from hot spring microbial mat.</title>
        <authorList>
            <person name="Hu C.-J."/>
            <person name="Li W.-J."/>
        </authorList>
    </citation>
    <scope>NUCLEOTIDE SEQUENCE [LARGE SCALE GENOMIC DNA]</scope>
    <source>
        <strain evidence="2 3">SYSU G07232</strain>
    </source>
</reference>
<keyword evidence="3" id="KW-1185">Reference proteome</keyword>
<dbReference type="Proteomes" id="UP001321492">
    <property type="component" value="Unassembled WGS sequence"/>
</dbReference>
<evidence type="ECO:0000313" key="2">
    <source>
        <dbReference type="EMBL" id="MDJ1158460.1"/>
    </source>
</evidence>
<evidence type="ECO:0000313" key="3">
    <source>
        <dbReference type="Proteomes" id="UP001321492"/>
    </source>
</evidence>
<feature type="compositionally biased region" description="Low complexity" evidence="1">
    <location>
        <begin position="142"/>
        <end position="151"/>
    </location>
</feature>
<accession>A0ABT7AGG2</accession>
<organism evidence="2 3">
    <name type="scientific">Chelatococcus albus</name>
    <dbReference type="NCBI Taxonomy" id="3047466"/>
    <lineage>
        <taxon>Bacteria</taxon>
        <taxon>Pseudomonadati</taxon>
        <taxon>Pseudomonadota</taxon>
        <taxon>Alphaproteobacteria</taxon>
        <taxon>Hyphomicrobiales</taxon>
        <taxon>Chelatococcaceae</taxon>
        <taxon>Chelatococcus</taxon>
    </lineage>
</organism>
<sequence>MSEVAAAAAVAAPLPLPRVVSEDEAKRLVEGVLATLAALERLIVEETRLVQDGRLADALVHETRKTELAGSYIRELEAVKTNAIALARFAPDALTALKETHQRFAEIIERNQAVLATARAVSEGLIRTLADEVGAAAQPAAYAPAGAGQPARRPRAVPLTLSKSL</sequence>
<gene>
    <name evidence="2" type="ORF">QNA08_09460</name>
</gene>
<comment type="caution">
    <text evidence="2">The sequence shown here is derived from an EMBL/GenBank/DDBJ whole genome shotgun (WGS) entry which is preliminary data.</text>
</comment>
<dbReference type="RefSeq" id="WP_283740455.1">
    <property type="nucleotide sequence ID" value="NZ_JASJEV010000005.1"/>
</dbReference>